<sequence length="608" mass="69819">MKRGTRAERLVRSYPLTKENYPKVIKALKDRFGDSIILTEVYVRQLLKLVVNNVRRKGLSLESMYDHLESHLKSFESLGVNVQQNAYFLYPMVESSLPEDLLRTWQRNALAGYDLEDGELPPTVDKRLTSLLEFMRKEVKREQKLGYIRDGLEETSCMRTNGHYVTRRHAAVVKSNTGKVDPHCIICKGDHWIQRCPKWCAMPVTQRTGELRSLGACFNCLRLGHYARNCRRPNHYPRWRDRHSGFQQRPRIKPQNSPERKMENTRLGDKMVPVNELKVAYTGMHVRTAIPKALLATALVRIMNDRGERMVVRVLLDQGSQSSFISRDLLQQLNATVTRTNAQVYGINDTKGELVRELASCRLESLTQPGWIMPVQALVVNKMTGMLPSQDLCLSIPASWHSLPLADPQFDRSRKIDMILGADVCGQLLLPVIKRQSQGQLCAQNTRVGWVISEKLPLVDQSSPHLVYHTSVKYEDSLEDIPIKRRSSAEEEFCEQLYQSEVKRTRTGGYVVPLPLDPAIAESDPDVLDRLRFLPIKKMDQRTCIKFCVKNEIKCADAFRMLTVTYGEATLDRSNVYRWYKMFSEGREDMNDEERAGRPSTSTTDEKN</sequence>
<proteinExistence type="predicted"/>
<keyword evidence="5" id="KW-1185">Reference proteome</keyword>
<dbReference type="PROSITE" id="PS50158">
    <property type="entry name" value="ZF_CCHC"/>
    <property type="match status" value="1"/>
</dbReference>
<dbReference type="InterPro" id="IPR036875">
    <property type="entry name" value="Znf_CCHC_sf"/>
</dbReference>
<feature type="compositionally biased region" description="Basic and acidic residues" evidence="2">
    <location>
        <begin position="588"/>
        <end position="597"/>
    </location>
</feature>
<dbReference type="InterPro" id="IPR001878">
    <property type="entry name" value="Znf_CCHC"/>
</dbReference>
<evidence type="ECO:0000256" key="2">
    <source>
        <dbReference type="SAM" id="MobiDB-lite"/>
    </source>
</evidence>
<feature type="region of interest" description="Disordered" evidence="2">
    <location>
        <begin position="239"/>
        <end position="263"/>
    </location>
</feature>
<dbReference type="Gene3D" id="2.40.70.10">
    <property type="entry name" value="Acid Proteases"/>
    <property type="match status" value="1"/>
</dbReference>
<dbReference type="SMART" id="SM00343">
    <property type="entry name" value="ZnF_C2HC"/>
    <property type="match status" value="2"/>
</dbReference>
<feature type="compositionally biased region" description="Polar residues" evidence="2">
    <location>
        <begin position="599"/>
        <end position="608"/>
    </location>
</feature>
<dbReference type="Pfam" id="PF17906">
    <property type="entry name" value="HTH_48"/>
    <property type="match status" value="1"/>
</dbReference>
<evidence type="ECO:0000313" key="4">
    <source>
        <dbReference type="EMBL" id="UYV77563.1"/>
    </source>
</evidence>
<dbReference type="CDD" id="cd00303">
    <property type="entry name" value="retropepsin_like"/>
    <property type="match status" value="1"/>
</dbReference>
<dbReference type="PANTHER" id="PTHR47331:SF5">
    <property type="entry name" value="RIBONUCLEASE H"/>
    <property type="match status" value="1"/>
</dbReference>
<evidence type="ECO:0000256" key="1">
    <source>
        <dbReference type="PROSITE-ProRule" id="PRU00047"/>
    </source>
</evidence>
<gene>
    <name evidence="4" type="ORF">LAZ67_15001539</name>
</gene>
<dbReference type="EMBL" id="CP092877">
    <property type="protein sequence ID" value="UYV77563.1"/>
    <property type="molecule type" value="Genomic_DNA"/>
</dbReference>
<dbReference type="InterPro" id="IPR005312">
    <property type="entry name" value="DUF1759"/>
</dbReference>
<dbReference type="Gene3D" id="1.10.10.1450">
    <property type="match status" value="1"/>
</dbReference>
<keyword evidence="1" id="KW-0862">Zinc</keyword>
<dbReference type="Pfam" id="PF03564">
    <property type="entry name" value="DUF1759"/>
    <property type="match status" value="1"/>
</dbReference>
<keyword evidence="1" id="KW-0479">Metal-binding</keyword>
<dbReference type="PANTHER" id="PTHR47331">
    <property type="entry name" value="PHD-TYPE DOMAIN-CONTAINING PROTEIN"/>
    <property type="match status" value="1"/>
</dbReference>
<accession>A0ABY6LCC7</accession>
<name>A0ABY6LCC7_9ARAC</name>
<evidence type="ECO:0000313" key="5">
    <source>
        <dbReference type="Proteomes" id="UP001235939"/>
    </source>
</evidence>
<evidence type="ECO:0000259" key="3">
    <source>
        <dbReference type="PROSITE" id="PS50158"/>
    </source>
</evidence>
<dbReference type="SUPFAM" id="SSF57756">
    <property type="entry name" value="Retrovirus zinc finger-like domains"/>
    <property type="match status" value="1"/>
</dbReference>
<organism evidence="4 5">
    <name type="scientific">Cordylochernes scorpioides</name>
    <dbReference type="NCBI Taxonomy" id="51811"/>
    <lineage>
        <taxon>Eukaryota</taxon>
        <taxon>Metazoa</taxon>
        <taxon>Ecdysozoa</taxon>
        <taxon>Arthropoda</taxon>
        <taxon>Chelicerata</taxon>
        <taxon>Arachnida</taxon>
        <taxon>Pseudoscorpiones</taxon>
        <taxon>Cheliferoidea</taxon>
        <taxon>Chernetidae</taxon>
        <taxon>Cordylochernes</taxon>
    </lineage>
</organism>
<dbReference type="Proteomes" id="UP001235939">
    <property type="component" value="Chromosome 15"/>
</dbReference>
<feature type="domain" description="CCHC-type" evidence="3">
    <location>
        <begin position="217"/>
        <end position="232"/>
    </location>
</feature>
<keyword evidence="1" id="KW-0863">Zinc-finger</keyword>
<protein>
    <recommendedName>
        <fullName evidence="3">CCHC-type domain-containing protein</fullName>
    </recommendedName>
</protein>
<dbReference type="InterPro" id="IPR021109">
    <property type="entry name" value="Peptidase_aspartic_dom_sf"/>
</dbReference>
<dbReference type="InterPro" id="IPR041426">
    <property type="entry name" value="Mos1_HTH"/>
</dbReference>
<reference evidence="4 5" key="1">
    <citation type="submission" date="2022-01" db="EMBL/GenBank/DDBJ databases">
        <title>A chromosomal length assembly of Cordylochernes scorpioides.</title>
        <authorList>
            <person name="Zeh D."/>
            <person name="Zeh J."/>
        </authorList>
    </citation>
    <scope>NUCLEOTIDE SEQUENCE [LARGE SCALE GENOMIC DNA]</scope>
    <source>
        <strain evidence="4">IN4F17</strain>
        <tissue evidence="4">Whole Body</tissue>
    </source>
</reference>
<feature type="region of interest" description="Disordered" evidence="2">
    <location>
        <begin position="588"/>
        <end position="608"/>
    </location>
</feature>